<evidence type="ECO:0000256" key="4">
    <source>
        <dbReference type="RuleBase" id="RU000304"/>
    </source>
</evidence>
<feature type="domain" description="Protein kinase" evidence="5">
    <location>
        <begin position="42"/>
        <end position="307"/>
    </location>
</feature>
<name>A0ABN8PCS4_9CNID</name>
<dbReference type="Pfam" id="PF00069">
    <property type="entry name" value="Pkinase"/>
    <property type="match status" value="1"/>
</dbReference>
<comment type="caution">
    <text evidence="6">The sequence shown here is derived from an EMBL/GenBank/DDBJ whole genome shotgun (WGS) entry which is preliminary data.</text>
</comment>
<dbReference type="PANTHER" id="PTHR24347">
    <property type="entry name" value="SERINE/THREONINE-PROTEIN KINASE"/>
    <property type="match status" value="1"/>
</dbReference>
<dbReference type="PROSITE" id="PS00108">
    <property type="entry name" value="PROTEIN_KINASE_ST"/>
    <property type="match status" value="1"/>
</dbReference>
<accession>A0ABN8PCS4</accession>
<evidence type="ECO:0000256" key="3">
    <source>
        <dbReference type="PROSITE-ProRule" id="PRU10141"/>
    </source>
</evidence>
<feature type="binding site" evidence="3">
    <location>
        <position position="71"/>
    </location>
    <ligand>
        <name>ATP</name>
        <dbReference type="ChEBI" id="CHEBI:30616"/>
    </ligand>
</feature>
<keyword evidence="1 3" id="KW-0547">Nucleotide-binding</keyword>
<dbReference type="PROSITE" id="PS50011">
    <property type="entry name" value="PROTEIN_KINASE_DOM"/>
    <property type="match status" value="1"/>
</dbReference>
<evidence type="ECO:0000259" key="5">
    <source>
        <dbReference type="PROSITE" id="PS50011"/>
    </source>
</evidence>
<keyword evidence="4" id="KW-0723">Serine/threonine-protein kinase</keyword>
<dbReference type="PROSITE" id="PS00107">
    <property type="entry name" value="PROTEIN_KINASE_ATP"/>
    <property type="match status" value="1"/>
</dbReference>
<evidence type="ECO:0000256" key="1">
    <source>
        <dbReference type="ARBA" id="ARBA00022741"/>
    </source>
</evidence>
<feature type="non-terminal residue" evidence="6">
    <location>
        <position position="1"/>
    </location>
</feature>
<reference evidence="6 7" key="1">
    <citation type="submission" date="2022-05" db="EMBL/GenBank/DDBJ databases">
        <authorList>
            <consortium name="Genoscope - CEA"/>
            <person name="William W."/>
        </authorList>
    </citation>
    <scope>NUCLEOTIDE SEQUENCE [LARGE SCALE GENOMIC DNA]</scope>
</reference>
<dbReference type="InterPro" id="IPR000719">
    <property type="entry name" value="Prot_kinase_dom"/>
</dbReference>
<sequence length="380" mass="43552">VICSSFVRSKNRTLATRPRLQPKRSLTIMYEISFVDDDQEDFRIQELLGEGSFAQVYRCVETKSQTVFALKEFYTRHKEYDESAVQREIEVWSDVIHENIVRLYASFTTGSYLYFVLEFVDGGSLFNHMMQRQKYSEKDAANIMKQVLEALVYLHKKRIVHRDVKPDNILIKHVPSATEKSTPQLAVKLCDFGFAFTLPRHSNVICCPARGAPMFLAPETILDNPIGCPVDIWSCGVLLHLLVAGYPPFWNDNSEKMLLAAVRGQYSLSSPVWNKVSRSCRDLVKSMLTVHTSQRITALEAVRHPWFFKMSALDSPRPRRKHSSALSSSSRFTEKLKYTINEMHSSLKMQRLGLDPLKGKFFPLYHSAMNLSEVGRVTTV</sequence>
<dbReference type="Proteomes" id="UP001159405">
    <property type="component" value="Unassembled WGS sequence"/>
</dbReference>
<dbReference type="InterPro" id="IPR011009">
    <property type="entry name" value="Kinase-like_dom_sf"/>
</dbReference>
<organism evidence="6 7">
    <name type="scientific">Porites lobata</name>
    <dbReference type="NCBI Taxonomy" id="104759"/>
    <lineage>
        <taxon>Eukaryota</taxon>
        <taxon>Metazoa</taxon>
        <taxon>Cnidaria</taxon>
        <taxon>Anthozoa</taxon>
        <taxon>Hexacorallia</taxon>
        <taxon>Scleractinia</taxon>
        <taxon>Fungiina</taxon>
        <taxon>Poritidae</taxon>
        <taxon>Porites</taxon>
    </lineage>
</organism>
<proteinExistence type="inferred from homology"/>
<protein>
    <recommendedName>
        <fullName evidence="5">Protein kinase domain-containing protein</fullName>
    </recommendedName>
</protein>
<evidence type="ECO:0000256" key="2">
    <source>
        <dbReference type="ARBA" id="ARBA00022840"/>
    </source>
</evidence>
<gene>
    <name evidence="6" type="ORF">PLOB_00041523</name>
</gene>
<dbReference type="Gene3D" id="1.10.510.10">
    <property type="entry name" value="Transferase(Phosphotransferase) domain 1"/>
    <property type="match status" value="1"/>
</dbReference>
<dbReference type="SUPFAM" id="SSF56112">
    <property type="entry name" value="Protein kinase-like (PK-like)"/>
    <property type="match status" value="1"/>
</dbReference>
<comment type="similarity">
    <text evidence="4">Belongs to the protein kinase superfamily.</text>
</comment>
<keyword evidence="2 3" id="KW-0067">ATP-binding</keyword>
<dbReference type="CDD" id="cd05117">
    <property type="entry name" value="STKc_CAMK"/>
    <property type="match status" value="1"/>
</dbReference>
<evidence type="ECO:0000313" key="7">
    <source>
        <dbReference type="Proteomes" id="UP001159405"/>
    </source>
</evidence>
<keyword evidence="7" id="KW-1185">Reference proteome</keyword>
<dbReference type="SMART" id="SM00220">
    <property type="entry name" value="S_TKc"/>
    <property type="match status" value="1"/>
</dbReference>
<dbReference type="InterPro" id="IPR017441">
    <property type="entry name" value="Protein_kinase_ATP_BS"/>
</dbReference>
<dbReference type="EMBL" id="CALNXK010000065">
    <property type="protein sequence ID" value="CAH3141029.1"/>
    <property type="molecule type" value="Genomic_DNA"/>
</dbReference>
<keyword evidence="4" id="KW-0808">Transferase</keyword>
<dbReference type="InterPro" id="IPR008271">
    <property type="entry name" value="Ser/Thr_kinase_AS"/>
</dbReference>
<evidence type="ECO:0000313" key="6">
    <source>
        <dbReference type="EMBL" id="CAH3141029.1"/>
    </source>
</evidence>
<keyword evidence="4" id="KW-0418">Kinase</keyword>